<dbReference type="Proteomes" id="UP000322976">
    <property type="component" value="Unassembled WGS sequence"/>
</dbReference>
<dbReference type="EMBL" id="VTPS01000008">
    <property type="protein sequence ID" value="TZE82112.1"/>
    <property type="molecule type" value="Genomic_DNA"/>
</dbReference>
<keyword evidence="2" id="KW-0808">Transferase</keyword>
<gene>
    <name evidence="2" type="ORF">FWJ32_06370</name>
</gene>
<dbReference type="Gene3D" id="3.40.630.30">
    <property type="match status" value="1"/>
</dbReference>
<evidence type="ECO:0000313" key="2">
    <source>
        <dbReference type="EMBL" id="TZE82112.1"/>
    </source>
</evidence>
<dbReference type="PROSITE" id="PS51186">
    <property type="entry name" value="GNAT"/>
    <property type="match status" value="1"/>
</dbReference>
<protein>
    <submittedName>
        <fullName evidence="2">GNAT family N-acetyltransferase</fullName>
    </submittedName>
</protein>
<evidence type="ECO:0000259" key="1">
    <source>
        <dbReference type="PROSITE" id="PS51186"/>
    </source>
</evidence>
<sequence length="175" mass="19947">MQTINFNLVNGYRVKSLCTDDCKIVEKLCEKCSDYYILHDGVLPSIEDVNGIFMVLPPNKSYGDKFVLGIFTFDNKLVGIVDIVRDFPTVGEWMLGLMLIDPDERGRGIGKIVHKVLSEWAINLGAKSFRIGVIQENYKGIKFWSGLGYRKINEVDMEFTAKTHIVNVMRLKFCD</sequence>
<accession>A0A5D8QC53</accession>
<proteinExistence type="predicted"/>
<keyword evidence="3" id="KW-1185">Reference proteome</keyword>
<dbReference type="Pfam" id="PF00583">
    <property type="entry name" value="Acetyltransf_1"/>
    <property type="match status" value="1"/>
</dbReference>
<dbReference type="RefSeq" id="WP_149545129.1">
    <property type="nucleotide sequence ID" value="NZ_VTPS01000008.1"/>
</dbReference>
<feature type="domain" description="N-acetyltransferase" evidence="1">
    <location>
        <begin position="22"/>
        <end position="172"/>
    </location>
</feature>
<dbReference type="CDD" id="cd04301">
    <property type="entry name" value="NAT_SF"/>
    <property type="match status" value="1"/>
</dbReference>
<dbReference type="SUPFAM" id="SSF55729">
    <property type="entry name" value="Acyl-CoA N-acyltransferases (Nat)"/>
    <property type="match status" value="1"/>
</dbReference>
<dbReference type="InterPro" id="IPR000182">
    <property type="entry name" value="GNAT_dom"/>
</dbReference>
<organism evidence="2 3">
    <name type="scientific">Calorimonas adulescens</name>
    <dbReference type="NCBI Taxonomy" id="2606906"/>
    <lineage>
        <taxon>Bacteria</taxon>
        <taxon>Bacillati</taxon>
        <taxon>Bacillota</taxon>
        <taxon>Clostridia</taxon>
        <taxon>Thermoanaerobacterales</taxon>
        <taxon>Thermoanaerobacteraceae</taxon>
        <taxon>Calorimonas</taxon>
    </lineage>
</organism>
<dbReference type="GO" id="GO:0016747">
    <property type="term" value="F:acyltransferase activity, transferring groups other than amino-acyl groups"/>
    <property type="evidence" value="ECO:0007669"/>
    <property type="project" value="InterPro"/>
</dbReference>
<evidence type="ECO:0000313" key="3">
    <source>
        <dbReference type="Proteomes" id="UP000322976"/>
    </source>
</evidence>
<reference evidence="2 3" key="1">
    <citation type="submission" date="2019-08" db="EMBL/GenBank/DDBJ databases">
        <title>Calorimonas adulescens gen. nov., sp. nov., an anaerobic thermophilic bacterium from Sakhalin hot spring.</title>
        <authorList>
            <person name="Khomyakova M.A."/>
            <person name="Merkel A.Y."/>
            <person name="Novikov A."/>
            <person name="Bonch-Osmolovskaya E.A."/>
            <person name="Slobodkin A.I."/>
        </authorList>
    </citation>
    <scope>NUCLEOTIDE SEQUENCE [LARGE SCALE GENOMIC DNA]</scope>
    <source>
        <strain evidence="2 3">A05MB</strain>
    </source>
</reference>
<name>A0A5D8QC53_9THEO</name>
<comment type="caution">
    <text evidence="2">The sequence shown here is derived from an EMBL/GenBank/DDBJ whole genome shotgun (WGS) entry which is preliminary data.</text>
</comment>
<dbReference type="AlphaFoldDB" id="A0A5D8QC53"/>
<dbReference type="InterPro" id="IPR016181">
    <property type="entry name" value="Acyl_CoA_acyltransferase"/>
</dbReference>